<dbReference type="EMBL" id="JH711580">
    <property type="protein sequence ID" value="EIW80123.1"/>
    <property type="molecule type" value="Genomic_DNA"/>
</dbReference>
<dbReference type="AlphaFoldDB" id="A0A5M3MLY4"/>
<comment type="caution">
    <text evidence="2">The sequence shown here is derived from an EMBL/GenBank/DDBJ whole genome shotgun (WGS) entry which is preliminary data.</text>
</comment>
<dbReference type="RefSeq" id="XP_007769858.1">
    <property type="nucleotide sequence ID" value="XM_007771668.1"/>
</dbReference>
<dbReference type="GeneID" id="19209227"/>
<accession>A0A5M3MLY4</accession>
<name>A0A5M3MLY4_CONPW</name>
<dbReference type="Proteomes" id="UP000053558">
    <property type="component" value="Unassembled WGS sequence"/>
</dbReference>
<sequence length="261" mass="29320">MELRGISLCVPFHEYRGLGAPSRTLGHLGDVYLDISGHRLFAHLERGWVEWTYSLDSSDDPSMMSVGVARQQLFLYPDMPKPTKDTQRFLWCTGREVNWLNMSLILEYRAERISSNVGSCWNGQLVYEYWRRNLFTIETVKSGEKDEDGSDDSIVGDGMGVSDESDEEDSQNDEASSKQQKSLKSKRLIAEVETCDGGAPARKKLKLEIDPAPRVDGSSTETIAQQSKNQPTTSANFADRSRPRKNMRSTVPDWGALSSMP</sequence>
<organism evidence="2 3">
    <name type="scientific">Coniophora puteana (strain RWD-64-598)</name>
    <name type="common">Brown rot fungus</name>
    <dbReference type="NCBI Taxonomy" id="741705"/>
    <lineage>
        <taxon>Eukaryota</taxon>
        <taxon>Fungi</taxon>
        <taxon>Dikarya</taxon>
        <taxon>Basidiomycota</taxon>
        <taxon>Agaricomycotina</taxon>
        <taxon>Agaricomycetes</taxon>
        <taxon>Agaricomycetidae</taxon>
        <taxon>Boletales</taxon>
        <taxon>Coniophorineae</taxon>
        <taxon>Coniophoraceae</taxon>
        <taxon>Coniophora</taxon>
    </lineage>
</organism>
<evidence type="ECO:0000256" key="1">
    <source>
        <dbReference type="SAM" id="MobiDB-lite"/>
    </source>
</evidence>
<keyword evidence="3" id="KW-1185">Reference proteome</keyword>
<evidence type="ECO:0000313" key="2">
    <source>
        <dbReference type="EMBL" id="EIW80123.1"/>
    </source>
</evidence>
<reference evidence="3" key="1">
    <citation type="journal article" date="2012" name="Science">
        <title>The Paleozoic origin of enzymatic lignin decomposition reconstructed from 31 fungal genomes.</title>
        <authorList>
            <person name="Floudas D."/>
            <person name="Binder M."/>
            <person name="Riley R."/>
            <person name="Barry K."/>
            <person name="Blanchette R.A."/>
            <person name="Henrissat B."/>
            <person name="Martinez A.T."/>
            <person name="Otillar R."/>
            <person name="Spatafora J.W."/>
            <person name="Yadav J.S."/>
            <person name="Aerts A."/>
            <person name="Benoit I."/>
            <person name="Boyd A."/>
            <person name="Carlson A."/>
            <person name="Copeland A."/>
            <person name="Coutinho P.M."/>
            <person name="de Vries R.P."/>
            <person name="Ferreira P."/>
            <person name="Findley K."/>
            <person name="Foster B."/>
            <person name="Gaskell J."/>
            <person name="Glotzer D."/>
            <person name="Gorecki P."/>
            <person name="Heitman J."/>
            <person name="Hesse C."/>
            <person name="Hori C."/>
            <person name="Igarashi K."/>
            <person name="Jurgens J.A."/>
            <person name="Kallen N."/>
            <person name="Kersten P."/>
            <person name="Kohler A."/>
            <person name="Kuees U."/>
            <person name="Kumar T.K.A."/>
            <person name="Kuo A."/>
            <person name="LaButti K."/>
            <person name="Larrondo L.F."/>
            <person name="Lindquist E."/>
            <person name="Ling A."/>
            <person name="Lombard V."/>
            <person name="Lucas S."/>
            <person name="Lundell T."/>
            <person name="Martin R."/>
            <person name="McLaughlin D.J."/>
            <person name="Morgenstern I."/>
            <person name="Morin E."/>
            <person name="Murat C."/>
            <person name="Nagy L.G."/>
            <person name="Nolan M."/>
            <person name="Ohm R.A."/>
            <person name="Patyshakuliyeva A."/>
            <person name="Rokas A."/>
            <person name="Ruiz-Duenas F.J."/>
            <person name="Sabat G."/>
            <person name="Salamov A."/>
            <person name="Samejima M."/>
            <person name="Schmutz J."/>
            <person name="Slot J.C."/>
            <person name="St John F."/>
            <person name="Stenlid J."/>
            <person name="Sun H."/>
            <person name="Sun S."/>
            <person name="Syed K."/>
            <person name="Tsang A."/>
            <person name="Wiebenga A."/>
            <person name="Young D."/>
            <person name="Pisabarro A."/>
            <person name="Eastwood D.C."/>
            <person name="Martin F."/>
            <person name="Cullen D."/>
            <person name="Grigoriev I.V."/>
            <person name="Hibbett D.S."/>
        </authorList>
    </citation>
    <scope>NUCLEOTIDE SEQUENCE [LARGE SCALE GENOMIC DNA]</scope>
    <source>
        <strain evidence="3">RWD-64-598 SS2</strain>
    </source>
</reference>
<feature type="region of interest" description="Disordered" evidence="1">
    <location>
        <begin position="143"/>
        <end position="261"/>
    </location>
</feature>
<gene>
    <name evidence="2" type="ORF">CONPUDRAFT_74368</name>
</gene>
<evidence type="ECO:0000313" key="3">
    <source>
        <dbReference type="Proteomes" id="UP000053558"/>
    </source>
</evidence>
<protein>
    <submittedName>
        <fullName evidence="2">Uncharacterized protein</fullName>
    </submittedName>
</protein>
<proteinExistence type="predicted"/>
<dbReference type="KEGG" id="cput:CONPUDRAFT_74368"/>
<feature type="compositionally biased region" description="Acidic residues" evidence="1">
    <location>
        <begin position="163"/>
        <end position="172"/>
    </location>
</feature>
<feature type="compositionally biased region" description="Polar residues" evidence="1">
    <location>
        <begin position="217"/>
        <end position="236"/>
    </location>
</feature>